<feature type="domain" description="FecR protein" evidence="1">
    <location>
        <begin position="85"/>
        <end position="182"/>
    </location>
</feature>
<dbReference type="InterPro" id="IPR006860">
    <property type="entry name" value="FecR"/>
</dbReference>
<evidence type="ECO:0000313" key="3">
    <source>
        <dbReference type="Proteomes" id="UP000324797"/>
    </source>
</evidence>
<sequence>MIIWPHRKRARSGTIRDTSIGCEMNLRFLFFSTLLSAAFCAAPCAQAQAQTRVGEAVVIQNEVVRVAATATPISVGDSMLRDEIVRTGADSAARFVMADSTNLSLGPSATLKLDRTVFNDEHSYRDVAIRMTTGAFRFVTGHSEKTAYKITTPLATIGVRGTTLDILSRRGRSIVVLQDGAARVCTLSFQCVQLTQPGDTAIITSTGGKVGIAKSNTPPWTFAATCAASAGLCSINQYADASPAITPAVHDDGMLCGR</sequence>
<protein>
    <submittedName>
        <fullName evidence="2">FecR domain-containing protein</fullName>
    </submittedName>
</protein>
<dbReference type="PANTHER" id="PTHR38731">
    <property type="entry name" value="LIPL45-RELATED LIPOPROTEIN-RELATED"/>
    <property type="match status" value="1"/>
</dbReference>
<organism evidence="2 3">
    <name type="scientific">Bradyrhizobium hipponense</name>
    <dbReference type="NCBI Taxonomy" id="2605638"/>
    <lineage>
        <taxon>Bacteria</taxon>
        <taxon>Pseudomonadati</taxon>
        <taxon>Pseudomonadota</taxon>
        <taxon>Alphaproteobacteria</taxon>
        <taxon>Hyphomicrobiales</taxon>
        <taxon>Nitrobacteraceae</taxon>
        <taxon>Bradyrhizobium</taxon>
    </lineage>
</organism>
<evidence type="ECO:0000313" key="2">
    <source>
        <dbReference type="EMBL" id="TYO62344.1"/>
    </source>
</evidence>
<dbReference type="EMBL" id="VSTH01000138">
    <property type="protein sequence ID" value="TYO62344.1"/>
    <property type="molecule type" value="Genomic_DNA"/>
</dbReference>
<gene>
    <name evidence="2" type="ORF">FXV83_33350</name>
</gene>
<dbReference type="AlphaFoldDB" id="A0A5S4YF92"/>
<dbReference type="Proteomes" id="UP000324797">
    <property type="component" value="Unassembled WGS sequence"/>
</dbReference>
<evidence type="ECO:0000259" key="1">
    <source>
        <dbReference type="Pfam" id="PF04773"/>
    </source>
</evidence>
<proteinExistence type="predicted"/>
<dbReference type="Gene3D" id="2.60.120.1440">
    <property type="match status" value="1"/>
</dbReference>
<dbReference type="Pfam" id="PF04773">
    <property type="entry name" value="FecR"/>
    <property type="match status" value="1"/>
</dbReference>
<accession>A0A5S4YF92</accession>
<comment type="caution">
    <text evidence="2">The sequence shown here is derived from an EMBL/GenBank/DDBJ whole genome shotgun (WGS) entry which is preliminary data.</text>
</comment>
<reference evidence="2 3" key="1">
    <citation type="submission" date="2019-08" db="EMBL/GenBank/DDBJ databases">
        <title>Bradyrhizobium hipponensis sp. nov., a rhizobium isolated from a Lupinus angustifolius root nodule in Tunisia.</title>
        <authorList>
            <person name="Off K."/>
            <person name="Rejili M."/>
            <person name="Mars M."/>
            <person name="Brachmann A."/>
            <person name="Marin M."/>
        </authorList>
    </citation>
    <scope>NUCLEOTIDE SEQUENCE [LARGE SCALE GENOMIC DNA]</scope>
    <source>
        <strain evidence="3">aSej3</strain>
    </source>
</reference>
<keyword evidence="3" id="KW-1185">Reference proteome</keyword>
<name>A0A5S4YF92_9BRAD</name>